<protein>
    <submittedName>
        <fullName evidence="6">Salicylate synthetase</fullName>
    </submittedName>
</protein>
<dbReference type="GO" id="GO:0016833">
    <property type="term" value="F:oxo-acid-lyase activity"/>
    <property type="evidence" value="ECO:0007669"/>
    <property type="project" value="InterPro"/>
</dbReference>
<keyword evidence="2" id="KW-0479">Metal-binding</keyword>
<keyword evidence="3" id="KW-0460">Magnesium</keyword>
<dbReference type="Gene3D" id="3.60.120.10">
    <property type="entry name" value="Anthranilate synthase"/>
    <property type="match status" value="1"/>
</dbReference>
<keyword evidence="4" id="KW-0456">Lyase</keyword>
<feature type="domain" description="Chorismate-utilising enzyme C-terminal" evidence="5">
    <location>
        <begin position="191"/>
        <end position="443"/>
    </location>
</feature>
<dbReference type="PANTHER" id="PTHR11236:SF48">
    <property type="entry name" value="ISOCHORISMATE SYNTHASE MENF"/>
    <property type="match status" value="1"/>
</dbReference>
<dbReference type="InterPro" id="IPR019996">
    <property type="entry name" value="Salicylate_synthase"/>
</dbReference>
<dbReference type="Pfam" id="PF00425">
    <property type="entry name" value="Chorismate_bind"/>
    <property type="match status" value="1"/>
</dbReference>
<dbReference type="GO" id="GO:0046872">
    <property type="term" value="F:metal ion binding"/>
    <property type="evidence" value="ECO:0007669"/>
    <property type="project" value="UniProtKB-KW"/>
</dbReference>
<evidence type="ECO:0000256" key="4">
    <source>
        <dbReference type="ARBA" id="ARBA00023239"/>
    </source>
</evidence>
<dbReference type="GO" id="GO:0000162">
    <property type="term" value="P:L-tryptophan biosynthetic process"/>
    <property type="evidence" value="ECO:0007669"/>
    <property type="project" value="TreeGrafter"/>
</dbReference>
<sequence length="468" mass="51872">MSDDLYDLVLTGAKQAVFEHTLTLHRGDPLILVATLIDAFPGQDYYVYEQPDSLHIALGVQTALTLERSTITLRRFGLPTVKGEWHGSISAIARRFFQSEGGHGWNMYGQVSFEYAAYMRGLRDIATLPEQSWPILSLVIPRAEVTLKGHNATIRVRETDTLGVIKALLGDEARSSHRSHTPSPVNTEVGQHDYRQMVAQAIDEMQAGLYEKVILSRQICLSERIDMLATYLQARPKHTPSRSFLINQSERQVAGFSLELVMAVKGENIITEPLAGTRALPTSSAEKAAMRHDLLTDPKEIVEHAISVREACNEMNLICQPNSVKVNDFMSIRERGSVQHLGSTVIGILKDDKDGWNALDVLFPAITASGIPKTTSIEVILRMEKQSRGLYSGAILMINDKEFEASLVLRSVFQEPRKSWIQAGAGLINLSNPDREFIETKEKLASIAPYIVLEADKSADPTLLGSPN</sequence>
<gene>
    <name evidence="6" type="ORF">BECKLPF1236B_GA0070989_10027</name>
</gene>
<dbReference type="EMBL" id="CAADFK010000002">
    <property type="protein sequence ID" value="VFK06686.1"/>
    <property type="molecule type" value="Genomic_DNA"/>
</dbReference>
<comment type="cofactor">
    <cofactor evidence="1">
        <name>Mg(2+)</name>
        <dbReference type="ChEBI" id="CHEBI:18420"/>
    </cofactor>
</comment>
<evidence type="ECO:0000313" key="6">
    <source>
        <dbReference type="EMBL" id="VFK06686.1"/>
    </source>
</evidence>
<accession>A0A450VPI6</accession>
<dbReference type="InterPro" id="IPR015890">
    <property type="entry name" value="Chorismate_C"/>
</dbReference>
<evidence type="ECO:0000256" key="1">
    <source>
        <dbReference type="ARBA" id="ARBA00001946"/>
    </source>
</evidence>
<proteinExistence type="predicted"/>
<dbReference type="SUPFAM" id="SSF56322">
    <property type="entry name" value="ADC synthase"/>
    <property type="match status" value="1"/>
</dbReference>
<dbReference type="PANTHER" id="PTHR11236">
    <property type="entry name" value="AMINOBENZOATE/ANTHRANILATE SYNTHASE"/>
    <property type="match status" value="1"/>
</dbReference>
<name>A0A450VPI6_9GAMM</name>
<evidence type="ECO:0000259" key="5">
    <source>
        <dbReference type="Pfam" id="PF00425"/>
    </source>
</evidence>
<dbReference type="GO" id="GO:0008909">
    <property type="term" value="F:isochorismate synthase activity"/>
    <property type="evidence" value="ECO:0007669"/>
    <property type="project" value="InterPro"/>
</dbReference>
<reference evidence="6" key="1">
    <citation type="submission" date="2019-02" db="EMBL/GenBank/DDBJ databases">
        <authorList>
            <person name="Gruber-Vodicka R. H."/>
            <person name="Seah K. B. B."/>
        </authorList>
    </citation>
    <scope>NUCLEOTIDE SEQUENCE</scope>
    <source>
        <strain evidence="6">BECK_S313</strain>
    </source>
</reference>
<dbReference type="InterPro" id="IPR019999">
    <property type="entry name" value="Anth_synth_I-like"/>
</dbReference>
<dbReference type="InterPro" id="IPR005801">
    <property type="entry name" value="ADC_synthase"/>
</dbReference>
<dbReference type="NCBIfam" id="TIGR03494">
    <property type="entry name" value="salicyl_syn"/>
    <property type="match status" value="1"/>
</dbReference>
<organism evidence="6">
    <name type="scientific">Candidatus Kentrum sp. LPFa</name>
    <dbReference type="NCBI Taxonomy" id="2126335"/>
    <lineage>
        <taxon>Bacteria</taxon>
        <taxon>Pseudomonadati</taxon>
        <taxon>Pseudomonadota</taxon>
        <taxon>Gammaproteobacteria</taxon>
        <taxon>Candidatus Kentrum</taxon>
    </lineage>
</organism>
<dbReference type="AlphaFoldDB" id="A0A450VPI6"/>
<evidence type="ECO:0000256" key="3">
    <source>
        <dbReference type="ARBA" id="ARBA00022842"/>
    </source>
</evidence>
<evidence type="ECO:0000256" key="2">
    <source>
        <dbReference type="ARBA" id="ARBA00022723"/>
    </source>
</evidence>